<gene>
    <name evidence="1" type="ORF">Enr8_16430</name>
</gene>
<dbReference type="AlphaFoldDB" id="A0A5C5V8T0"/>
<comment type="caution">
    <text evidence="1">The sequence shown here is derived from an EMBL/GenBank/DDBJ whole genome shotgun (WGS) entry which is preliminary data.</text>
</comment>
<dbReference type="EMBL" id="SJPF01000002">
    <property type="protein sequence ID" value="TWT34249.1"/>
    <property type="molecule type" value="Genomic_DNA"/>
</dbReference>
<dbReference type="Proteomes" id="UP000318878">
    <property type="component" value="Unassembled WGS sequence"/>
</dbReference>
<evidence type="ECO:0000313" key="2">
    <source>
        <dbReference type="Proteomes" id="UP000318878"/>
    </source>
</evidence>
<reference evidence="1 2" key="1">
    <citation type="submission" date="2019-02" db="EMBL/GenBank/DDBJ databases">
        <title>Deep-cultivation of Planctomycetes and their phenomic and genomic characterization uncovers novel biology.</title>
        <authorList>
            <person name="Wiegand S."/>
            <person name="Jogler M."/>
            <person name="Boedeker C."/>
            <person name="Pinto D."/>
            <person name="Vollmers J."/>
            <person name="Rivas-Marin E."/>
            <person name="Kohn T."/>
            <person name="Peeters S.H."/>
            <person name="Heuer A."/>
            <person name="Rast P."/>
            <person name="Oberbeckmann S."/>
            <person name="Bunk B."/>
            <person name="Jeske O."/>
            <person name="Meyerdierks A."/>
            <person name="Storesund J.E."/>
            <person name="Kallscheuer N."/>
            <person name="Luecker S."/>
            <person name="Lage O.M."/>
            <person name="Pohl T."/>
            <person name="Merkel B.J."/>
            <person name="Hornburger P."/>
            <person name="Mueller R.-W."/>
            <person name="Bruemmer F."/>
            <person name="Labrenz M."/>
            <person name="Spormann A.M."/>
            <person name="Op Den Camp H."/>
            <person name="Overmann J."/>
            <person name="Amann R."/>
            <person name="Jetten M.S.M."/>
            <person name="Mascher T."/>
            <person name="Medema M.H."/>
            <person name="Devos D.P."/>
            <person name="Kaster A.-K."/>
            <person name="Ovreas L."/>
            <person name="Rohde M."/>
            <person name="Galperin M.Y."/>
            <person name="Jogler C."/>
        </authorList>
    </citation>
    <scope>NUCLEOTIDE SEQUENCE [LARGE SCALE GENOMIC DNA]</scope>
    <source>
        <strain evidence="1 2">Enr8</strain>
    </source>
</reference>
<name>A0A5C5V8T0_9BACT</name>
<accession>A0A5C5V8T0</accession>
<evidence type="ECO:0000313" key="1">
    <source>
        <dbReference type="EMBL" id="TWT34249.1"/>
    </source>
</evidence>
<dbReference type="OrthoDB" id="241095at2"/>
<sequence>MFGADVNTSFANVLYGLSNTFMMGETTKYHVNGGAFAWSYRNWVMTGIDTYYSNGSLGGINVLHQPQVNNAAWQSPPFVPIRGRVQTSRKPGRG</sequence>
<proteinExistence type="predicted"/>
<protein>
    <submittedName>
        <fullName evidence="1">Uncharacterized protein</fullName>
    </submittedName>
</protein>
<organism evidence="1 2">
    <name type="scientific">Blastopirellula retiformator</name>
    <dbReference type="NCBI Taxonomy" id="2527970"/>
    <lineage>
        <taxon>Bacteria</taxon>
        <taxon>Pseudomonadati</taxon>
        <taxon>Planctomycetota</taxon>
        <taxon>Planctomycetia</taxon>
        <taxon>Pirellulales</taxon>
        <taxon>Pirellulaceae</taxon>
        <taxon>Blastopirellula</taxon>
    </lineage>
</organism>
<keyword evidence="2" id="KW-1185">Reference proteome</keyword>